<protein>
    <submittedName>
        <fullName evidence="3">EH domain-binding protein 1</fullName>
    </submittedName>
</protein>
<dbReference type="InterPro" id="IPR019448">
    <property type="entry name" value="NT-C2"/>
</dbReference>
<dbReference type="Proteomes" id="UP000225706">
    <property type="component" value="Unassembled WGS sequence"/>
</dbReference>
<accession>A0A2B4RBL3</accession>
<feature type="compositionally biased region" description="Basic residues" evidence="1">
    <location>
        <begin position="210"/>
        <end position="222"/>
    </location>
</feature>
<feature type="domain" description="C2 NT-type" evidence="2">
    <location>
        <begin position="22"/>
        <end position="175"/>
    </location>
</feature>
<feature type="compositionally biased region" description="Basic and acidic residues" evidence="1">
    <location>
        <begin position="278"/>
        <end position="298"/>
    </location>
</feature>
<dbReference type="STRING" id="50429.A0A2B4RBL3"/>
<feature type="compositionally biased region" description="Polar residues" evidence="1">
    <location>
        <begin position="324"/>
        <end position="345"/>
    </location>
</feature>
<evidence type="ECO:0000256" key="1">
    <source>
        <dbReference type="SAM" id="MobiDB-lite"/>
    </source>
</evidence>
<evidence type="ECO:0000259" key="2">
    <source>
        <dbReference type="PROSITE" id="PS51840"/>
    </source>
</evidence>
<dbReference type="PROSITE" id="PS51840">
    <property type="entry name" value="C2_NT"/>
    <property type="match status" value="1"/>
</dbReference>
<dbReference type="OrthoDB" id="5989723at2759"/>
<evidence type="ECO:0000313" key="4">
    <source>
        <dbReference type="Proteomes" id="UP000225706"/>
    </source>
</evidence>
<dbReference type="EMBL" id="LSMT01000900">
    <property type="protein sequence ID" value="PFX13768.1"/>
    <property type="molecule type" value="Genomic_DNA"/>
</dbReference>
<evidence type="ECO:0000313" key="3">
    <source>
        <dbReference type="EMBL" id="PFX13768.1"/>
    </source>
</evidence>
<proteinExistence type="predicted"/>
<feature type="compositionally biased region" description="Basic and acidic residues" evidence="1">
    <location>
        <begin position="197"/>
        <end position="209"/>
    </location>
</feature>
<organism evidence="3 4">
    <name type="scientific">Stylophora pistillata</name>
    <name type="common">Smooth cauliflower coral</name>
    <dbReference type="NCBI Taxonomy" id="50429"/>
    <lineage>
        <taxon>Eukaryota</taxon>
        <taxon>Metazoa</taxon>
        <taxon>Cnidaria</taxon>
        <taxon>Anthozoa</taxon>
        <taxon>Hexacorallia</taxon>
        <taxon>Scleractinia</taxon>
        <taxon>Astrocoeniina</taxon>
        <taxon>Pocilloporidae</taxon>
        <taxon>Stylophora</taxon>
    </lineage>
</organism>
<keyword evidence="4" id="KW-1185">Reference proteome</keyword>
<feature type="region of interest" description="Disordered" evidence="1">
    <location>
        <begin position="197"/>
        <end position="395"/>
    </location>
</feature>
<name>A0A2B4RBL3_STYPI</name>
<comment type="caution">
    <text evidence="3">The sequence shown here is derived from an EMBL/GenBank/DDBJ whole genome shotgun (WGS) entry which is preliminary data.</text>
</comment>
<dbReference type="AlphaFoldDB" id="A0A2B4RBL3"/>
<gene>
    <name evidence="3" type="primary">Ehbp1</name>
    <name evidence="3" type="ORF">AWC38_SpisGene22123</name>
</gene>
<sequence length="563" mass="62887">MTDMMFPEILHEATMACVIKPFCREKARADEFLITASVSLLTIDLRKKKWYPHKLAVFWKKRKAKYSTKPVAWFGGIENGDRGVHFWPEPDPVDSKLTLLKNPQDEMTEYQEKQWNILICNVSRNGRHQLLATGCIDISNYITERPGKVDVTVTLKPAIKKVLSGKIEFELSWAMHEDDLSHPTDQEIWEEIMKEAQEEQARRKAEGKMAKHKSSRKGRKSKPGGSSGTDIATEEHKRKAKNGKPGGSCGTDIVAEENKMKVKNSKHGCLSGADIAAEEDKRKAKTGKDIAAEQDKKKAGNSKDGCLSGSDIAAEDDKKAEGQHATNPQSGGPQVDPSSSSNTKVGSGKVQREASLFHAPLSHVPPQLHPVASKGLPQKSEEKKGMQSTRRLWETVRFPEQPEVLNPFKDGEDALDSLSVLSSESVYRETVFLEEDEIETEEECTSRKEENSSSSVSHLCSELASYVDKELKLVQDELLSSEEVRSKLELEMQTAMSSDCEEELENLKQGWIILDNFHSKVMKRKEDLLALSWCASAPRGGGKQMSTKFKKKELLDSLLQFAG</sequence>
<reference evidence="4" key="1">
    <citation type="journal article" date="2017" name="bioRxiv">
        <title>Comparative analysis of the genomes of Stylophora pistillata and Acropora digitifera provides evidence for extensive differences between species of corals.</title>
        <authorList>
            <person name="Voolstra C.R."/>
            <person name="Li Y."/>
            <person name="Liew Y.J."/>
            <person name="Baumgarten S."/>
            <person name="Zoccola D."/>
            <person name="Flot J.-F."/>
            <person name="Tambutte S."/>
            <person name="Allemand D."/>
            <person name="Aranda M."/>
        </authorList>
    </citation>
    <scope>NUCLEOTIDE SEQUENCE [LARGE SCALE GENOMIC DNA]</scope>
</reference>